<keyword evidence="10" id="KW-1185">Reference proteome</keyword>
<dbReference type="InterPro" id="IPR001036">
    <property type="entry name" value="Acrflvin-R"/>
</dbReference>
<feature type="transmembrane region" description="Helical" evidence="7">
    <location>
        <begin position="686"/>
        <end position="706"/>
    </location>
</feature>
<evidence type="ECO:0000256" key="4">
    <source>
        <dbReference type="ARBA" id="ARBA00022989"/>
    </source>
</evidence>
<feature type="transmembrane region" description="Helical" evidence="7">
    <location>
        <begin position="371"/>
        <end position="392"/>
    </location>
</feature>
<dbReference type="PANTHER" id="PTHR33406:SF13">
    <property type="entry name" value="MEMBRANE PROTEIN YDFJ"/>
    <property type="match status" value="1"/>
</dbReference>
<evidence type="ECO:0000256" key="3">
    <source>
        <dbReference type="ARBA" id="ARBA00022692"/>
    </source>
</evidence>
<dbReference type="InterPro" id="IPR004869">
    <property type="entry name" value="MMPL_dom"/>
</dbReference>
<feature type="region of interest" description="Disordered" evidence="6">
    <location>
        <begin position="827"/>
        <end position="846"/>
    </location>
</feature>
<feature type="transmembrane region" description="Helical" evidence="7">
    <location>
        <begin position="712"/>
        <end position="733"/>
    </location>
</feature>
<evidence type="ECO:0000256" key="5">
    <source>
        <dbReference type="ARBA" id="ARBA00023136"/>
    </source>
</evidence>
<feature type="compositionally biased region" description="Low complexity" evidence="6">
    <location>
        <begin position="30"/>
        <end position="45"/>
    </location>
</feature>
<feature type="domain" description="SSD" evidence="8">
    <location>
        <begin position="301"/>
        <end position="426"/>
    </location>
</feature>
<evidence type="ECO:0000259" key="8">
    <source>
        <dbReference type="PROSITE" id="PS50156"/>
    </source>
</evidence>
<evidence type="ECO:0000256" key="2">
    <source>
        <dbReference type="ARBA" id="ARBA00022475"/>
    </source>
</evidence>
<feature type="transmembrane region" description="Helical" evidence="7">
    <location>
        <begin position="301"/>
        <end position="324"/>
    </location>
</feature>
<keyword evidence="5 7" id="KW-0472">Membrane</keyword>
<feature type="compositionally biased region" description="Polar residues" evidence="6">
    <location>
        <begin position="827"/>
        <end position="840"/>
    </location>
</feature>
<dbReference type="Proteomes" id="UP001570417">
    <property type="component" value="Unassembled WGS sequence"/>
</dbReference>
<keyword evidence="3 7" id="KW-0812">Transmembrane</keyword>
<proteinExistence type="predicted"/>
<dbReference type="EMBL" id="JBFRUW010000042">
    <property type="protein sequence ID" value="MFA0569059.1"/>
    <property type="molecule type" value="Genomic_DNA"/>
</dbReference>
<dbReference type="Pfam" id="PF03176">
    <property type="entry name" value="MMPL"/>
    <property type="match status" value="2"/>
</dbReference>
<reference evidence="9 10" key="1">
    <citation type="journal article" date="2024" name="ISME J.">
        <title>Tailless and filamentous prophages are predominant in marine Vibrio.</title>
        <authorList>
            <person name="Steensen K."/>
            <person name="Seneca J."/>
            <person name="Bartlau N."/>
            <person name="Yu X.A."/>
            <person name="Hussain F.A."/>
            <person name="Polz M.F."/>
        </authorList>
    </citation>
    <scope>NUCLEOTIDE SEQUENCE [LARGE SCALE GENOMIC DNA]</scope>
    <source>
        <strain evidence="9 10">10N.222.51.A1</strain>
    </source>
</reference>
<feature type="transmembrane region" description="Helical" evidence="7">
    <location>
        <begin position="760"/>
        <end position="780"/>
    </location>
</feature>
<dbReference type="PANTHER" id="PTHR33406">
    <property type="entry name" value="MEMBRANE PROTEIN MJ1562-RELATED"/>
    <property type="match status" value="1"/>
</dbReference>
<gene>
    <name evidence="9" type="ORF">AB4566_12325</name>
</gene>
<evidence type="ECO:0000256" key="1">
    <source>
        <dbReference type="ARBA" id="ARBA00004651"/>
    </source>
</evidence>
<feature type="transmembrane region" description="Helical" evidence="7">
    <location>
        <begin position="458"/>
        <end position="476"/>
    </location>
</feature>
<evidence type="ECO:0000256" key="6">
    <source>
        <dbReference type="SAM" id="MobiDB-lite"/>
    </source>
</evidence>
<dbReference type="InterPro" id="IPR000731">
    <property type="entry name" value="SSD"/>
</dbReference>
<feature type="compositionally biased region" description="Low complexity" evidence="6">
    <location>
        <begin position="11"/>
        <end position="23"/>
    </location>
</feature>
<keyword evidence="2" id="KW-1003">Cell membrane</keyword>
<evidence type="ECO:0000256" key="7">
    <source>
        <dbReference type="SAM" id="Phobius"/>
    </source>
</evidence>
<feature type="region of interest" description="Disordered" evidence="6">
    <location>
        <begin position="1"/>
        <end position="49"/>
    </location>
</feature>
<sequence>METVMEHDSHNFNSNDHSSNNHSSNKHSSKNNSSQSSAQNLDNQSPSSDKQLSGLASNWYSLPTKRSFIVLLVTFSIIFLSAFGAKNLYFRGDYNIFFEGTNKQLMAFEEIETTFAKTDNLAIVIAPNDGNVFTPETLTLIQNLTVDSWQIPYSSRVDSLANYQHTEAIEDDLLVEDLLYEEYPHTPERIAKVKLIALNEPLLRNSLVSAAGDVTVVNVTVQLPEVDKTAEVQEVIAAINIMIDKYQAEYPDVAFHKAGIVAMNNAFMMSAQEDSSTLVPLMLLVVLVFLTFMLRSFFSVVATLLVIISSIVATMGLSGWAGMFLSTATVNVPTLVLTLAVADCVHVIVTMRQAMQRGMDKAQAIQYSTQLNAMPILITSVTTAIGFLMMNMSDSPVLRDFGNLSALGVIIACFLSVTMLPALLKILPIKTLKPIQASQEKVTFMDRLGDFVVANRKALLPISTLVIVGAAALIPLNKVNDESVKYFDTSSEFRQAADFMEETISGMTNISIAVKTNESQAIADPVFLKAVGDFSEWLRVQPEIDHVATLSDVYMRLNKNMHGDDDSYYQLPLNRELAAQYLLLYEMSLPYGLDLNNQINVDKSSIKMVLTVDNLGSVELVELEERIYTWFAANAPQYEVLASSPSLMFAHIGETNMASMLSTLPITLVLISGLMIFALRSTRLGMISLVPNIAPAIIGFGLWALISGEINLGLSVVVTLTLGIVVDDAVHFLSKYQRARMEGQSAEEAVRYAFHTVGRALWITTVVLVAGFSVLAMSSFRLNSDMGLLSSIVIFIALVVDFILLPSLLMIFDKKTHYQAESNSIKSDLGSNTASTSPQAVSAIAK</sequence>
<keyword evidence="4 7" id="KW-1133">Transmembrane helix</keyword>
<evidence type="ECO:0000313" key="9">
    <source>
        <dbReference type="EMBL" id="MFA0569059.1"/>
    </source>
</evidence>
<comment type="caution">
    <text evidence="9">The sequence shown here is derived from an EMBL/GenBank/DDBJ whole genome shotgun (WGS) entry which is preliminary data.</text>
</comment>
<dbReference type="InterPro" id="IPR050545">
    <property type="entry name" value="Mycobact_MmpL"/>
</dbReference>
<organism evidence="9 10">
    <name type="scientific">Vibrio gallaecicus</name>
    <dbReference type="NCBI Taxonomy" id="552386"/>
    <lineage>
        <taxon>Bacteria</taxon>
        <taxon>Pseudomonadati</taxon>
        <taxon>Pseudomonadota</taxon>
        <taxon>Gammaproteobacteria</taxon>
        <taxon>Vibrionales</taxon>
        <taxon>Vibrionaceae</taxon>
        <taxon>Vibrio</taxon>
    </lineage>
</organism>
<feature type="transmembrane region" description="Helical" evidence="7">
    <location>
        <begin position="792"/>
        <end position="812"/>
    </location>
</feature>
<feature type="transmembrane region" description="Helical" evidence="7">
    <location>
        <begin position="404"/>
        <end position="424"/>
    </location>
</feature>
<feature type="transmembrane region" description="Helical" evidence="7">
    <location>
        <begin position="657"/>
        <end position="679"/>
    </location>
</feature>
<accession>A0ABV4NDL1</accession>
<dbReference type="PRINTS" id="PR00702">
    <property type="entry name" value="ACRIFLAVINRP"/>
</dbReference>
<dbReference type="Gene3D" id="1.20.1640.10">
    <property type="entry name" value="Multidrug efflux transporter AcrB transmembrane domain"/>
    <property type="match status" value="2"/>
</dbReference>
<dbReference type="PROSITE" id="PS50156">
    <property type="entry name" value="SSD"/>
    <property type="match status" value="2"/>
</dbReference>
<feature type="compositionally biased region" description="Basic and acidic residues" evidence="6">
    <location>
        <begin position="1"/>
        <end position="10"/>
    </location>
</feature>
<evidence type="ECO:0000313" key="10">
    <source>
        <dbReference type="Proteomes" id="UP001570417"/>
    </source>
</evidence>
<comment type="subcellular location">
    <subcellularLocation>
        <location evidence="1">Cell membrane</location>
        <topology evidence="1">Multi-pass membrane protein</topology>
    </subcellularLocation>
</comment>
<feature type="transmembrane region" description="Helical" evidence="7">
    <location>
        <begin position="330"/>
        <end position="350"/>
    </location>
</feature>
<feature type="domain" description="SSD" evidence="8">
    <location>
        <begin position="684"/>
        <end position="811"/>
    </location>
</feature>
<feature type="transmembrane region" description="Helical" evidence="7">
    <location>
        <begin position="277"/>
        <end position="294"/>
    </location>
</feature>
<protein>
    <submittedName>
        <fullName evidence="9">RND family transporter</fullName>
    </submittedName>
</protein>
<name>A0ABV4NDL1_9VIBR</name>
<feature type="transmembrane region" description="Helical" evidence="7">
    <location>
        <begin position="68"/>
        <end position="85"/>
    </location>
</feature>
<dbReference type="SUPFAM" id="SSF82866">
    <property type="entry name" value="Multidrug efflux transporter AcrB transmembrane domain"/>
    <property type="match status" value="2"/>
</dbReference>